<proteinExistence type="predicted"/>
<evidence type="ECO:0000313" key="2">
    <source>
        <dbReference type="EMBL" id="GHE80307.1"/>
    </source>
</evidence>
<gene>
    <name evidence="2" type="ORF">GCM10011501_05220</name>
</gene>
<sequence>MLTSIILALSVSATPAQPADTLDLLQQNNNNTATPEVVARKSVRIARKSVRIARKSVRIARKSVRIEDNGSAITTSL</sequence>
<dbReference type="RefSeq" id="WP_189376550.1">
    <property type="nucleotide sequence ID" value="NZ_BNAH01000002.1"/>
</dbReference>
<dbReference type="Proteomes" id="UP000626370">
    <property type="component" value="Unassembled WGS sequence"/>
</dbReference>
<evidence type="ECO:0000256" key="1">
    <source>
        <dbReference type="SAM" id="SignalP"/>
    </source>
</evidence>
<name>A0ABQ3IG99_9GAMM</name>
<organism evidence="2 3">
    <name type="scientific">Thalassotalea profundi</name>
    <dbReference type="NCBI Taxonomy" id="2036687"/>
    <lineage>
        <taxon>Bacteria</taxon>
        <taxon>Pseudomonadati</taxon>
        <taxon>Pseudomonadota</taxon>
        <taxon>Gammaproteobacteria</taxon>
        <taxon>Alteromonadales</taxon>
        <taxon>Colwelliaceae</taxon>
        <taxon>Thalassotalea</taxon>
    </lineage>
</organism>
<feature type="signal peptide" evidence="1">
    <location>
        <begin position="1"/>
        <end position="18"/>
    </location>
</feature>
<comment type="caution">
    <text evidence="2">The sequence shown here is derived from an EMBL/GenBank/DDBJ whole genome shotgun (WGS) entry which is preliminary data.</text>
</comment>
<reference evidence="3" key="1">
    <citation type="journal article" date="2019" name="Int. J. Syst. Evol. Microbiol.">
        <title>The Global Catalogue of Microorganisms (GCM) 10K type strain sequencing project: providing services to taxonomists for standard genome sequencing and annotation.</title>
        <authorList>
            <consortium name="The Broad Institute Genomics Platform"/>
            <consortium name="The Broad Institute Genome Sequencing Center for Infectious Disease"/>
            <person name="Wu L."/>
            <person name="Ma J."/>
        </authorList>
    </citation>
    <scope>NUCLEOTIDE SEQUENCE [LARGE SCALE GENOMIC DNA]</scope>
    <source>
        <strain evidence="3">CGMCC 1.15922</strain>
    </source>
</reference>
<dbReference type="EMBL" id="BNAH01000002">
    <property type="protein sequence ID" value="GHE80307.1"/>
    <property type="molecule type" value="Genomic_DNA"/>
</dbReference>
<keyword evidence="3" id="KW-1185">Reference proteome</keyword>
<keyword evidence="1" id="KW-0732">Signal</keyword>
<evidence type="ECO:0000313" key="3">
    <source>
        <dbReference type="Proteomes" id="UP000626370"/>
    </source>
</evidence>
<accession>A0ABQ3IG99</accession>
<feature type="chain" id="PRO_5047091006" evidence="1">
    <location>
        <begin position="19"/>
        <end position="77"/>
    </location>
</feature>
<protein>
    <submittedName>
        <fullName evidence="2">Uncharacterized protein</fullName>
    </submittedName>
</protein>